<comment type="similarity">
    <text evidence="1">Belongs to the protein kinase superfamily. STE Ser/Thr protein kinase family. MAP kinase kinase kinase subfamily.</text>
</comment>
<evidence type="ECO:0000256" key="5">
    <source>
        <dbReference type="ARBA" id="ARBA00022777"/>
    </source>
</evidence>
<dbReference type="Gene3D" id="1.10.510.10">
    <property type="entry name" value="Transferase(Phosphotransferase) domain 1"/>
    <property type="match status" value="1"/>
</dbReference>
<organism evidence="11 12">
    <name type="scientific">Chilo suppressalis</name>
    <name type="common">Asiatic rice borer moth</name>
    <dbReference type="NCBI Taxonomy" id="168631"/>
    <lineage>
        <taxon>Eukaryota</taxon>
        <taxon>Metazoa</taxon>
        <taxon>Ecdysozoa</taxon>
        <taxon>Arthropoda</taxon>
        <taxon>Hexapoda</taxon>
        <taxon>Insecta</taxon>
        <taxon>Pterygota</taxon>
        <taxon>Neoptera</taxon>
        <taxon>Endopterygota</taxon>
        <taxon>Lepidoptera</taxon>
        <taxon>Glossata</taxon>
        <taxon>Ditrysia</taxon>
        <taxon>Pyraloidea</taxon>
        <taxon>Crambidae</taxon>
        <taxon>Crambinae</taxon>
        <taxon>Chilo</taxon>
    </lineage>
</organism>
<dbReference type="PANTHER" id="PTHR46716:SF1">
    <property type="entry name" value="MITOGEN-ACTIVATED PROTEIN KINASE KINASE KINASE 7"/>
    <property type="match status" value="1"/>
</dbReference>
<sequence length="697" mass="78453">MASNVHDLPVQQTFVEEIDYSEIQELSVVGKGAFGVVWKGLWRNTFVAVKHINSEAEKREFAIEVRQLSRVCHPNIVRLYGACTKGAHVCLVMEYAEGGSLYNVLHNRPKPKYTAAHAMSWARQCAEGVAYLHAMKPKPLIHRDLKPPNLLLVANGLCLKICDFGTAADKATYMTNNKGSAAWMAPEVFEGSTYTEKCDVFSWGIILWEVLSRRKPFEEGGSAYRIMWAVHTGRRPDLIEGCPEPIEQLMTQCWHKMPSKRPSMAEVVEIMGALCEFFPGADTPIDYDNCEDDDTSCSDDEYMLSDTRDEIALSQDPPSPSHTPTPSPAIAINPTVVLRQHSPENPRPRSIVETQVNKLQNLMAVGAQTKTAALTKEEVEAFNRIGPIRIPQQFKRIDTEAGRSAMGLPLNKSPGSPALDRLTPGEGSTPQDSLRIVRSPIVFSESSSPRRLSPIVNYNIGNMNPRHIDLEQFWIRENDKLSPRSLSANSNSNSLRKEDYNQNYCDRLSAANSPMTPLNVYNGNVPRAVDPRYHMPLQIEVDPNTWENEYDDYVGVKNTLGFDKFLILGNSSGSTAGEGPAPPPAEPDPALDSMHLMLDPHLRPISPDPNSDESKRIYEEHKQLAPEYLKVQTETAYLSKHKSELEDQMDEEELRQKREIIQLEKEKDSLIKLYFSLKNQLARAENDCWLPEDMRHE</sequence>
<evidence type="ECO:0000256" key="4">
    <source>
        <dbReference type="ARBA" id="ARBA00022741"/>
    </source>
</evidence>
<name>A0ABN8B276_CHISP</name>
<feature type="domain" description="Protein kinase" evidence="10">
    <location>
        <begin position="23"/>
        <end position="278"/>
    </location>
</feature>
<evidence type="ECO:0000256" key="3">
    <source>
        <dbReference type="ARBA" id="ARBA00022679"/>
    </source>
</evidence>
<evidence type="ECO:0000313" key="12">
    <source>
        <dbReference type="Proteomes" id="UP001153292"/>
    </source>
</evidence>
<dbReference type="InterPro" id="IPR001245">
    <property type="entry name" value="Ser-Thr/Tyr_kinase_cat_dom"/>
</dbReference>
<evidence type="ECO:0000256" key="2">
    <source>
        <dbReference type="ARBA" id="ARBA00022527"/>
    </source>
</evidence>
<dbReference type="SMART" id="SM00220">
    <property type="entry name" value="S_TKc"/>
    <property type="match status" value="1"/>
</dbReference>
<feature type="region of interest" description="Disordered" evidence="9">
    <location>
        <begin position="571"/>
        <end position="590"/>
    </location>
</feature>
<dbReference type="Gene3D" id="3.30.200.20">
    <property type="entry name" value="Phosphorylase Kinase, domain 1"/>
    <property type="match status" value="1"/>
</dbReference>
<keyword evidence="6 7" id="KW-0067">ATP-binding</keyword>
<proteinExistence type="inferred from homology"/>
<dbReference type="PROSITE" id="PS00107">
    <property type="entry name" value="PROTEIN_KINASE_ATP"/>
    <property type="match status" value="1"/>
</dbReference>
<evidence type="ECO:0000256" key="1">
    <source>
        <dbReference type="ARBA" id="ARBA00006529"/>
    </source>
</evidence>
<accession>A0ABN8B276</accession>
<keyword evidence="12" id="KW-1185">Reference proteome</keyword>
<evidence type="ECO:0000256" key="9">
    <source>
        <dbReference type="SAM" id="MobiDB-lite"/>
    </source>
</evidence>
<feature type="binding site" evidence="7">
    <location>
        <position position="50"/>
    </location>
    <ligand>
        <name>ATP</name>
        <dbReference type="ChEBI" id="CHEBI:30616"/>
    </ligand>
</feature>
<feature type="compositionally biased region" description="Pro residues" evidence="9">
    <location>
        <begin position="317"/>
        <end position="327"/>
    </location>
</feature>
<dbReference type="PROSITE" id="PS50011">
    <property type="entry name" value="PROTEIN_KINASE_DOM"/>
    <property type="match status" value="1"/>
</dbReference>
<evidence type="ECO:0000313" key="11">
    <source>
        <dbReference type="EMBL" id="CAH0400942.1"/>
    </source>
</evidence>
<keyword evidence="3" id="KW-0808">Transferase</keyword>
<evidence type="ECO:0000256" key="7">
    <source>
        <dbReference type="PROSITE-ProRule" id="PRU10141"/>
    </source>
</evidence>
<dbReference type="InterPro" id="IPR000719">
    <property type="entry name" value="Prot_kinase_dom"/>
</dbReference>
<dbReference type="EMBL" id="OU963911">
    <property type="protein sequence ID" value="CAH0400942.1"/>
    <property type="molecule type" value="Genomic_DNA"/>
</dbReference>
<dbReference type="Pfam" id="PF07714">
    <property type="entry name" value="PK_Tyr_Ser-Thr"/>
    <property type="match status" value="1"/>
</dbReference>
<feature type="region of interest" description="Disordered" evidence="9">
    <location>
        <begin position="311"/>
        <end position="330"/>
    </location>
</feature>
<protein>
    <recommendedName>
        <fullName evidence="10">Protein kinase domain-containing protein</fullName>
    </recommendedName>
</protein>
<dbReference type="CDD" id="cd14058">
    <property type="entry name" value="STKc_TAK1"/>
    <property type="match status" value="1"/>
</dbReference>
<dbReference type="SUPFAM" id="SSF56112">
    <property type="entry name" value="Protein kinase-like (PK-like)"/>
    <property type="match status" value="1"/>
</dbReference>
<dbReference type="PROSITE" id="PS00108">
    <property type="entry name" value="PROTEIN_KINASE_ST"/>
    <property type="match status" value="1"/>
</dbReference>
<dbReference type="InterPro" id="IPR011009">
    <property type="entry name" value="Kinase-like_dom_sf"/>
</dbReference>
<evidence type="ECO:0000256" key="6">
    <source>
        <dbReference type="ARBA" id="ARBA00022840"/>
    </source>
</evidence>
<feature type="region of interest" description="Disordered" evidence="9">
    <location>
        <begin position="405"/>
        <end position="432"/>
    </location>
</feature>
<dbReference type="InterPro" id="IPR017441">
    <property type="entry name" value="Protein_kinase_ATP_BS"/>
</dbReference>
<keyword evidence="5" id="KW-0418">Kinase</keyword>
<dbReference type="InterPro" id="IPR008271">
    <property type="entry name" value="Ser/Thr_kinase_AS"/>
</dbReference>
<reference evidence="11" key="1">
    <citation type="submission" date="2021-12" db="EMBL/GenBank/DDBJ databases">
        <authorList>
            <person name="King R."/>
        </authorList>
    </citation>
    <scope>NUCLEOTIDE SEQUENCE</scope>
</reference>
<dbReference type="PRINTS" id="PR00109">
    <property type="entry name" value="TYRKINASE"/>
</dbReference>
<dbReference type="Proteomes" id="UP001153292">
    <property type="component" value="Chromosome 18"/>
</dbReference>
<keyword evidence="4 7" id="KW-0547">Nucleotide-binding</keyword>
<feature type="coiled-coil region" evidence="8">
    <location>
        <begin position="642"/>
        <end position="687"/>
    </location>
</feature>
<gene>
    <name evidence="11" type="ORF">CHILSU_LOCUS4150</name>
</gene>
<keyword evidence="8" id="KW-0175">Coiled coil</keyword>
<evidence type="ECO:0000259" key="10">
    <source>
        <dbReference type="PROSITE" id="PS50011"/>
    </source>
</evidence>
<evidence type="ECO:0000256" key="8">
    <source>
        <dbReference type="SAM" id="Coils"/>
    </source>
</evidence>
<keyword evidence="2" id="KW-0723">Serine/threonine-protein kinase</keyword>
<dbReference type="PANTHER" id="PTHR46716">
    <property type="entry name" value="MITOGEN-ACTIVATED PROTEIN KINASE KINASE KINASE 7"/>
    <property type="match status" value="1"/>
</dbReference>